<dbReference type="Pfam" id="PF04082">
    <property type="entry name" value="Fungal_trans"/>
    <property type="match status" value="1"/>
</dbReference>
<evidence type="ECO:0000313" key="12">
    <source>
        <dbReference type="EMBL" id="KNG82568.1"/>
    </source>
</evidence>
<evidence type="ECO:0000256" key="1">
    <source>
        <dbReference type="ARBA" id="ARBA00004141"/>
    </source>
</evidence>
<dbReference type="GeneID" id="26811745"/>
<evidence type="ECO:0000256" key="10">
    <source>
        <dbReference type="SAM" id="Phobius"/>
    </source>
</evidence>
<keyword evidence="4 10" id="KW-1133">Transmembrane helix</keyword>
<evidence type="ECO:0000256" key="9">
    <source>
        <dbReference type="SAM" id="MobiDB-lite"/>
    </source>
</evidence>
<dbReference type="PANTHER" id="PTHR48022:SF77">
    <property type="entry name" value="MAJOR FACILITATOR SUPERFAMILY (MFS) PROFILE DOMAIN-CONTAINING PROTEIN"/>
    <property type="match status" value="1"/>
</dbReference>
<reference evidence="12 13" key="1">
    <citation type="submission" date="2014-06" db="EMBL/GenBank/DDBJ databases">
        <title>The Genome of the Aflatoxigenic Filamentous Fungus Aspergillus nomius.</title>
        <authorList>
            <person name="Moore M.G."/>
            <person name="Shannon B.M."/>
            <person name="Brian M.M."/>
        </authorList>
    </citation>
    <scope>NUCLEOTIDE SEQUENCE [LARGE SCALE GENOMIC DNA]</scope>
    <source>
        <strain evidence="12 13">NRRL 13137</strain>
    </source>
</reference>
<protein>
    <recommendedName>
        <fullName evidence="11">Major facilitator superfamily (MFS) profile domain-containing protein</fullName>
    </recommendedName>
</protein>
<dbReference type="Gene3D" id="1.20.1250.20">
    <property type="entry name" value="MFS general substrate transporter like domains"/>
    <property type="match status" value="1"/>
</dbReference>
<dbReference type="FunFam" id="1.20.1250.20:FF:000078">
    <property type="entry name" value="MFS maltose transporter, putative"/>
    <property type="match status" value="1"/>
</dbReference>
<feature type="transmembrane region" description="Helical" evidence="10">
    <location>
        <begin position="909"/>
        <end position="928"/>
    </location>
</feature>
<dbReference type="Proteomes" id="UP000037505">
    <property type="component" value="Unassembled WGS sequence"/>
</dbReference>
<feature type="transmembrane region" description="Helical" evidence="10">
    <location>
        <begin position="690"/>
        <end position="714"/>
    </location>
</feature>
<evidence type="ECO:0000256" key="5">
    <source>
        <dbReference type="ARBA" id="ARBA00023015"/>
    </source>
</evidence>
<comment type="subcellular location">
    <subcellularLocation>
        <location evidence="1">Membrane</location>
        <topology evidence="1">Multi-pass membrane protein</topology>
    </subcellularLocation>
</comment>
<comment type="caution">
    <text evidence="12">The sequence shown here is derived from an EMBL/GenBank/DDBJ whole genome shotgun (WGS) entry which is preliminary data.</text>
</comment>
<dbReference type="EMBL" id="JNOM01000334">
    <property type="protein sequence ID" value="KNG82568.1"/>
    <property type="molecule type" value="Genomic_DNA"/>
</dbReference>
<dbReference type="Pfam" id="PF00083">
    <property type="entry name" value="Sugar_tr"/>
    <property type="match status" value="1"/>
</dbReference>
<evidence type="ECO:0000259" key="11">
    <source>
        <dbReference type="PROSITE" id="PS50850"/>
    </source>
</evidence>
<keyword evidence="13" id="KW-1185">Reference proteome</keyword>
<dbReference type="SUPFAM" id="SSF103473">
    <property type="entry name" value="MFS general substrate transporter"/>
    <property type="match status" value="1"/>
</dbReference>
<feature type="transmembrane region" description="Helical" evidence="10">
    <location>
        <begin position="1007"/>
        <end position="1028"/>
    </location>
</feature>
<evidence type="ECO:0000256" key="2">
    <source>
        <dbReference type="ARBA" id="ARBA00010992"/>
    </source>
</evidence>
<feature type="transmembrane region" description="Helical" evidence="10">
    <location>
        <begin position="585"/>
        <end position="602"/>
    </location>
</feature>
<dbReference type="InterPro" id="IPR005829">
    <property type="entry name" value="Sugar_transporter_CS"/>
</dbReference>
<feature type="compositionally biased region" description="Basic and acidic residues" evidence="9">
    <location>
        <begin position="99"/>
        <end position="116"/>
    </location>
</feature>
<feature type="transmembrane region" description="Helical" evidence="10">
    <location>
        <begin position="853"/>
        <end position="875"/>
    </location>
</feature>
<proteinExistence type="inferred from homology"/>
<dbReference type="InterPro" id="IPR020846">
    <property type="entry name" value="MFS_dom"/>
</dbReference>
<feature type="compositionally biased region" description="Polar residues" evidence="9">
    <location>
        <begin position="39"/>
        <end position="68"/>
    </location>
</feature>
<dbReference type="PROSITE" id="PS50850">
    <property type="entry name" value="MFS"/>
    <property type="match status" value="1"/>
</dbReference>
<dbReference type="GO" id="GO:0003677">
    <property type="term" value="F:DNA binding"/>
    <property type="evidence" value="ECO:0007669"/>
    <property type="project" value="InterPro"/>
</dbReference>
<dbReference type="RefSeq" id="XP_015403491.1">
    <property type="nucleotide sequence ID" value="XM_015555197.1"/>
</dbReference>
<organism evidence="12 13">
    <name type="scientific">Aspergillus nomiae NRRL (strain ATCC 15546 / NRRL 13137 / CBS 260.88 / M93)</name>
    <dbReference type="NCBI Taxonomy" id="1509407"/>
    <lineage>
        <taxon>Eukaryota</taxon>
        <taxon>Fungi</taxon>
        <taxon>Dikarya</taxon>
        <taxon>Ascomycota</taxon>
        <taxon>Pezizomycotina</taxon>
        <taxon>Eurotiomycetes</taxon>
        <taxon>Eurotiomycetidae</taxon>
        <taxon>Eurotiales</taxon>
        <taxon>Aspergillaceae</taxon>
        <taxon>Aspergillus</taxon>
        <taxon>Aspergillus subgen. Circumdati</taxon>
    </lineage>
</organism>
<keyword evidence="3 10" id="KW-0812">Transmembrane</keyword>
<dbReference type="GO" id="GO:0008270">
    <property type="term" value="F:zinc ion binding"/>
    <property type="evidence" value="ECO:0007669"/>
    <property type="project" value="InterPro"/>
</dbReference>
<keyword evidence="5" id="KW-0805">Transcription regulation</keyword>
<dbReference type="InterPro" id="IPR050360">
    <property type="entry name" value="MFS_Sugar_Transporters"/>
</dbReference>
<comment type="similarity">
    <text evidence="2">Belongs to the major facilitator superfamily. Sugar transporter (TC 2.A.1.1) family.</text>
</comment>
<dbReference type="CDD" id="cd12148">
    <property type="entry name" value="fungal_TF_MHR"/>
    <property type="match status" value="1"/>
</dbReference>
<dbReference type="InterPro" id="IPR005828">
    <property type="entry name" value="MFS_sugar_transport-like"/>
</dbReference>
<dbReference type="AlphaFoldDB" id="A0A0L1ITR1"/>
<dbReference type="InterPro" id="IPR007219">
    <property type="entry name" value="XnlR_reg_dom"/>
</dbReference>
<dbReference type="GO" id="GO:0016020">
    <property type="term" value="C:membrane"/>
    <property type="evidence" value="ECO:0007669"/>
    <property type="project" value="UniProtKB-SubCell"/>
</dbReference>
<dbReference type="PROSITE" id="PS00217">
    <property type="entry name" value="SUGAR_TRANSPORT_2"/>
    <property type="match status" value="1"/>
</dbReference>
<keyword evidence="8" id="KW-0539">Nucleus</keyword>
<name>A0A0L1ITR1_ASPN3</name>
<feature type="transmembrane region" description="Helical" evidence="10">
    <location>
        <begin position="977"/>
        <end position="1001"/>
    </location>
</feature>
<dbReference type="SMART" id="SM00906">
    <property type="entry name" value="Fungal_trans"/>
    <property type="match status" value="1"/>
</dbReference>
<feature type="transmembrane region" description="Helical" evidence="10">
    <location>
        <begin position="940"/>
        <end position="965"/>
    </location>
</feature>
<dbReference type="GO" id="GO:0006351">
    <property type="term" value="P:DNA-templated transcription"/>
    <property type="evidence" value="ECO:0007669"/>
    <property type="project" value="InterPro"/>
</dbReference>
<feature type="domain" description="Major facilitator superfamily (MFS) profile" evidence="11">
    <location>
        <begin position="589"/>
        <end position="1032"/>
    </location>
</feature>
<feature type="transmembrane region" description="Helical" evidence="10">
    <location>
        <begin position="757"/>
        <end position="778"/>
    </location>
</feature>
<accession>A0A0L1ITR1</accession>
<dbReference type="InterPro" id="IPR036259">
    <property type="entry name" value="MFS_trans_sf"/>
</dbReference>
<evidence type="ECO:0000256" key="6">
    <source>
        <dbReference type="ARBA" id="ARBA00023136"/>
    </source>
</evidence>
<keyword evidence="7" id="KW-0804">Transcription</keyword>
<dbReference type="GO" id="GO:0005351">
    <property type="term" value="F:carbohydrate:proton symporter activity"/>
    <property type="evidence" value="ECO:0007669"/>
    <property type="project" value="TreeGrafter"/>
</dbReference>
<keyword evidence="6 10" id="KW-0472">Membrane</keyword>
<gene>
    <name evidence="12" type="ORF">ANOM_009941</name>
</gene>
<dbReference type="PANTHER" id="PTHR48022">
    <property type="entry name" value="PLASTIDIC GLUCOSE TRANSPORTER 4"/>
    <property type="match status" value="1"/>
</dbReference>
<evidence type="ECO:0000256" key="3">
    <source>
        <dbReference type="ARBA" id="ARBA00022692"/>
    </source>
</evidence>
<feature type="transmembrane region" description="Helical" evidence="10">
    <location>
        <begin position="881"/>
        <end position="902"/>
    </location>
</feature>
<sequence length="1082" mass="119715">MSGNITFVPYHDMIDRSRRIRLRRACSECRRKKRRCNHQLRTSGGSSSPSRNLVLTESQAGPQANISGAESRIEWTSARELSESLSSEPIQGQNQRQGGRPEQDQSSSRRPEEAEQRQQQTPGSLRLNAHPSPHTTRFVSDLNPEARLLDETTTPEDAQEMAPGEPAIRISLHGTLSRATLEKITLIRILGLLSLHQEGSEGMDESSSCIAQAMHSAQSLALHLPRPNDDKNELKRIFWCLWTLDRLNAATNSRPCVMADIDIAVPDLTPQESGSIAFDVCFRIAKILNKVIALYRPTTKDPASGWDTDFPGFEQVMDEMHAWQLSSSTIATLHIFYHATAILSHRLKTITTLPSPTPARLRQQLSAIQVIRYMQYPDRLDALHPFPVVVYAASLALSVSYQQLRYSRLSSEQEDARHDFNTGCDILQELRLKWASADAMASLAHRISAALEQLPSLDILRINRFNTTQKDNNLTDRQGITGDEAGGVNSQPSVDVLLAGRPGDFQATQSHLETMDLFAGMDDVSWMYLDAENPISFDAFPVMNLEGPYTSCSRYFSSVLQKSFSQSFVSVMFDKVRKILKDHGLALLYCGVSSIGALVYGYDNTYYNGVLAMQQFKNDYGTERDVNGNLALSSSFQSVTASSIYIGDLLGAMLAAPINDRWGRKSTFWLASFCILCGGIAQVADTHFEAVIIVGRILMGLGVGQFTVTSLLYIGEVAPTDIRGPALMSYQFLQSCSQLVASGLSQGTESMDSSLAYKLPMGGLIVLPLLMFAALPIIPESPLWYAAKGRLPEAESVLRRLHRNDPTYDPTIDLATLESLQRVNEQNDKESTWGALLFDPIERTKVIWSAGAMYAQQACGILFFYVYGVVFVQAIGIDEPFLVQLIQNILQICAVTVSMVTANGVPRRLNLLVTTSIMLVAFVIIGGIGTQDPLSTASQWVIVIFSFVIVCVINYGLSTVAYTVAREMAVGPNQNKIMSVSIVTFYFTAWVISFTAPYLYYNAGLGPMVGFVYAGTTLTSLIWVWFCVAETTGRSNWEIARLFDLRVPARKWAAFPIDSMGDIDSDDPKKNPIVASHFESVP</sequence>
<evidence type="ECO:0000256" key="4">
    <source>
        <dbReference type="ARBA" id="ARBA00022989"/>
    </source>
</evidence>
<evidence type="ECO:0000256" key="8">
    <source>
        <dbReference type="ARBA" id="ARBA00023242"/>
    </source>
</evidence>
<evidence type="ECO:0000256" key="7">
    <source>
        <dbReference type="ARBA" id="ARBA00023163"/>
    </source>
</evidence>
<feature type="region of interest" description="Disordered" evidence="9">
    <location>
        <begin position="35"/>
        <end position="145"/>
    </location>
</feature>
<evidence type="ECO:0000313" key="13">
    <source>
        <dbReference type="Proteomes" id="UP000037505"/>
    </source>
</evidence>